<dbReference type="PANTHER" id="PTHR38782">
    <property type="match status" value="1"/>
</dbReference>
<dbReference type="Pfam" id="PF03888">
    <property type="entry name" value="MucB_RseB"/>
    <property type="match status" value="1"/>
</dbReference>
<dbReference type="InterPro" id="IPR005588">
    <property type="entry name" value="MucB_RseB"/>
</dbReference>
<comment type="caution">
    <text evidence="8">The sequence shown here is derived from an EMBL/GenBank/DDBJ whole genome shotgun (WGS) entry which is preliminary data.</text>
</comment>
<dbReference type="Gene3D" id="3.30.200.100">
    <property type="entry name" value="MucB/RseB, C-terminal domain"/>
    <property type="match status" value="1"/>
</dbReference>
<dbReference type="InterPro" id="IPR038484">
    <property type="entry name" value="MucB/RseB_C_sf"/>
</dbReference>
<dbReference type="AlphaFoldDB" id="A0A1F6T4Q8"/>
<dbReference type="Pfam" id="PF17188">
    <property type="entry name" value="MucB_RseB_C"/>
    <property type="match status" value="1"/>
</dbReference>
<name>A0A1F6T4Q8_9PROT</name>
<evidence type="ECO:0000256" key="1">
    <source>
        <dbReference type="ARBA" id="ARBA00004418"/>
    </source>
</evidence>
<dbReference type="EMBL" id="MFSQ01000064">
    <property type="protein sequence ID" value="OGI40110.1"/>
    <property type="molecule type" value="Genomic_DNA"/>
</dbReference>
<evidence type="ECO:0000256" key="5">
    <source>
        <dbReference type="SAM" id="SignalP"/>
    </source>
</evidence>
<comment type="subcellular location">
    <subcellularLocation>
        <location evidence="1">Periplasm</location>
    </subcellularLocation>
</comment>
<evidence type="ECO:0000313" key="9">
    <source>
        <dbReference type="Proteomes" id="UP000178379"/>
    </source>
</evidence>
<evidence type="ECO:0000256" key="4">
    <source>
        <dbReference type="ARBA" id="ARBA00022764"/>
    </source>
</evidence>
<dbReference type="PANTHER" id="PTHR38782:SF1">
    <property type="entry name" value="SIGMA-E FACTOR REGULATORY PROTEIN RSEB"/>
    <property type="match status" value="1"/>
</dbReference>
<reference evidence="8 9" key="1">
    <citation type="journal article" date="2016" name="Nat. Commun.">
        <title>Thousands of microbial genomes shed light on interconnected biogeochemical processes in an aquifer system.</title>
        <authorList>
            <person name="Anantharaman K."/>
            <person name="Brown C.T."/>
            <person name="Hug L.A."/>
            <person name="Sharon I."/>
            <person name="Castelle C.J."/>
            <person name="Probst A.J."/>
            <person name="Thomas B.C."/>
            <person name="Singh A."/>
            <person name="Wilkins M.J."/>
            <person name="Karaoz U."/>
            <person name="Brodie E.L."/>
            <person name="Williams K.H."/>
            <person name="Hubbard S.S."/>
            <person name="Banfield J.F."/>
        </authorList>
    </citation>
    <scope>NUCLEOTIDE SEQUENCE [LARGE SCALE GENOMIC DNA]</scope>
</reference>
<feature type="domain" description="MucB/RseB N-terminal" evidence="6">
    <location>
        <begin position="23"/>
        <end position="200"/>
    </location>
</feature>
<keyword evidence="4" id="KW-0574">Periplasm</keyword>
<dbReference type="InterPro" id="IPR033436">
    <property type="entry name" value="MucB/RseB_C"/>
</dbReference>
<feature type="chain" id="PRO_5009526556" description="Transcriptional regulator" evidence="5">
    <location>
        <begin position="21"/>
        <end position="323"/>
    </location>
</feature>
<comment type="similarity">
    <text evidence="2">Belongs to the RseB family.</text>
</comment>
<dbReference type="PIRSF" id="PIRSF005427">
    <property type="entry name" value="RseB"/>
    <property type="match status" value="1"/>
</dbReference>
<proteinExistence type="inferred from homology"/>
<evidence type="ECO:0008006" key="10">
    <source>
        <dbReference type="Google" id="ProtNLM"/>
    </source>
</evidence>
<evidence type="ECO:0000313" key="8">
    <source>
        <dbReference type="EMBL" id="OGI40110.1"/>
    </source>
</evidence>
<dbReference type="GO" id="GO:0045152">
    <property type="term" value="F:antisigma factor binding"/>
    <property type="evidence" value="ECO:0007669"/>
    <property type="project" value="TreeGrafter"/>
</dbReference>
<evidence type="ECO:0000256" key="2">
    <source>
        <dbReference type="ARBA" id="ARBA00008150"/>
    </source>
</evidence>
<feature type="signal peptide" evidence="5">
    <location>
        <begin position="1"/>
        <end position="20"/>
    </location>
</feature>
<dbReference type="Gene3D" id="2.50.20.10">
    <property type="entry name" value="Lipoprotein localisation LolA/LolB/LppX"/>
    <property type="match status" value="1"/>
</dbReference>
<dbReference type="InterPro" id="IPR033434">
    <property type="entry name" value="MucB/RseB_N"/>
</dbReference>
<dbReference type="STRING" id="1817756.A2140_07000"/>
<dbReference type="CDD" id="cd16327">
    <property type="entry name" value="RseB"/>
    <property type="match status" value="1"/>
</dbReference>
<gene>
    <name evidence="8" type="ORF">A2140_07000</name>
</gene>
<dbReference type="Proteomes" id="UP000178379">
    <property type="component" value="Unassembled WGS sequence"/>
</dbReference>
<organism evidence="8 9">
    <name type="scientific">Candidatus Muproteobacteria bacterium RBG_16_62_13</name>
    <dbReference type="NCBI Taxonomy" id="1817756"/>
    <lineage>
        <taxon>Bacteria</taxon>
        <taxon>Pseudomonadati</taxon>
        <taxon>Pseudomonadota</taxon>
        <taxon>Candidatus Muproteobacteria</taxon>
    </lineage>
</organism>
<feature type="domain" description="MucB/RseB C-terminal" evidence="7">
    <location>
        <begin position="221"/>
        <end position="314"/>
    </location>
</feature>
<evidence type="ECO:0000259" key="7">
    <source>
        <dbReference type="Pfam" id="PF17188"/>
    </source>
</evidence>
<keyword evidence="3 5" id="KW-0732">Signal</keyword>
<dbReference type="GO" id="GO:0032885">
    <property type="term" value="P:regulation of polysaccharide biosynthetic process"/>
    <property type="evidence" value="ECO:0007669"/>
    <property type="project" value="TreeGrafter"/>
</dbReference>
<protein>
    <recommendedName>
        <fullName evidence="10">Transcriptional regulator</fullName>
    </recommendedName>
</protein>
<evidence type="ECO:0000256" key="3">
    <source>
        <dbReference type="ARBA" id="ARBA00022729"/>
    </source>
</evidence>
<accession>A0A1F6T4Q8</accession>
<sequence>MIVRILSLVMLLAATPLAGAADSAIDWLMRVNQAARQMDYDGVFVYWRGQQLETLRIVHKVDGQQRRERLISLTGSPREIIRNNQMVLCYLPDQASVMVEHRKTQRAGFPAIFPERLAIMEPYYRIRLGGQGRVAGRETREILIEPRDGLRYGYRLWADRQTGLLLRSDLIDSRGRMLEQFMFTHLKTGREVTADALNPQTRAQGYRWHRESLDPPAPVTAPHWDVRPLPLGFRRASYVSRRTPVRQVMVEHMIYSDGLATVSVFIERAPEQGAMQGPNHMGAVHAYGRKVNGHQVTVVGEVPAETVRRFAGAIVPATARQMP</sequence>
<dbReference type="GO" id="GO:0030288">
    <property type="term" value="C:outer membrane-bounded periplasmic space"/>
    <property type="evidence" value="ECO:0007669"/>
    <property type="project" value="TreeGrafter"/>
</dbReference>
<evidence type="ECO:0000259" key="6">
    <source>
        <dbReference type="Pfam" id="PF03888"/>
    </source>
</evidence>